<dbReference type="EMBL" id="JANBPK010001043">
    <property type="protein sequence ID" value="KAJ2926864.1"/>
    <property type="molecule type" value="Genomic_DNA"/>
</dbReference>
<dbReference type="OrthoDB" id="10548818at2759"/>
<name>A0A9W8J5U5_9AGAR</name>
<evidence type="ECO:0000256" key="1">
    <source>
        <dbReference type="SAM" id="MobiDB-lite"/>
    </source>
</evidence>
<keyword evidence="2" id="KW-0732">Signal</keyword>
<organism evidence="3 4">
    <name type="scientific">Candolleomyces eurysporus</name>
    <dbReference type="NCBI Taxonomy" id="2828524"/>
    <lineage>
        <taxon>Eukaryota</taxon>
        <taxon>Fungi</taxon>
        <taxon>Dikarya</taxon>
        <taxon>Basidiomycota</taxon>
        <taxon>Agaricomycotina</taxon>
        <taxon>Agaricomycetes</taxon>
        <taxon>Agaricomycetidae</taxon>
        <taxon>Agaricales</taxon>
        <taxon>Agaricineae</taxon>
        <taxon>Psathyrellaceae</taxon>
        <taxon>Candolleomyces</taxon>
    </lineage>
</organism>
<feature type="compositionally biased region" description="Low complexity" evidence="1">
    <location>
        <begin position="100"/>
        <end position="113"/>
    </location>
</feature>
<proteinExistence type="predicted"/>
<feature type="signal peptide" evidence="2">
    <location>
        <begin position="1"/>
        <end position="19"/>
    </location>
</feature>
<evidence type="ECO:0000313" key="4">
    <source>
        <dbReference type="Proteomes" id="UP001140091"/>
    </source>
</evidence>
<dbReference type="AlphaFoldDB" id="A0A9W8J5U5"/>
<feature type="chain" id="PRO_5040805418" evidence="2">
    <location>
        <begin position="20"/>
        <end position="200"/>
    </location>
</feature>
<feature type="region of interest" description="Disordered" evidence="1">
    <location>
        <begin position="100"/>
        <end position="183"/>
    </location>
</feature>
<feature type="non-terminal residue" evidence="3">
    <location>
        <position position="1"/>
    </location>
</feature>
<evidence type="ECO:0000256" key="2">
    <source>
        <dbReference type="SAM" id="SignalP"/>
    </source>
</evidence>
<accession>A0A9W8J5U5</accession>
<dbReference type="Proteomes" id="UP001140091">
    <property type="component" value="Unassembled WGS sequence"/>
</dbReference>
<evidence type="ECO:0000313" key="3">
    <source>
        <dbReference type="EMBL" id="KAJ2926864.1"/>
    </source>
</evidence>
<sequence length="200" mass="21092">MHLSTNFVLLGLLAQGWTAFSLPVDVTDETSLISRDVEPDAPEFQARDFGLDARFLDDIDAGTLDARDWEDIIDSIDLRSISEEELAALEARGLKIGGIAKSSSGGKKAAASTKSKKASSKSSSSPKPKKKSKETSSGKKSASGGGKKSSGKKDSSSGKSKKSKKQDPPSRTRSRTFNVNIDPGNMINAAANIAGQFLGN</sequence>
<gene>
    <name evidence="3" type="ORF">H1R20_g10227</name>
</gene>
<protein>
    <submittedName>
        <fullName evidence="3">Uncharacterized protein</fullName>
    </submittedName>
</protein>
<reference evidence="3" key="1">
    <citation type="submission" date="2022-06" db="EMBL/GenBank/DDBJ databases">
        <title>Genome Sequence of Candolleomyces eurysporus.</title>
        <authorList>
            <person name="Buettner E."/>
        </authorList>
    </citation>
    <scope>NUCLEOTIDE SEQUENCE</scope>
    <source>
        <strain evidence="3">VTCC 930004</strain>
    </source>
</reference>
<keyword evidence="4" id="KW-1185">Reference proteome</keyword>
<comment type="caution">
    <text evidence="3">The sequence shown here is derived from an EMBL/GenBank/DDBJ whole genome shotgun (WGS) entry which is preliminary data.</text>
</comment>